<keyword evidence="3" id="KW-1185">Reference proteome</keyword>
<evidence type="ECO:0000256" key="1">
    <source>
        <dbReference type="SAM" id="Phobius"/>
    </source>
</evidence>
<proteinExistence type="predicted"/>
<evidence type="ECO:0000313" key="2">
    <source>
        <dbReference type="EMBL" id="SEL83672.1"/>
    </source>
</evidence>
<feature type="transmembrane region" description="Helical" evidence="1">
    <location>
        <begin position="38"/>
        <end position="58"/>
    </location>
</feature>
<feature type="transmembrane region" description="Helical" evidence="1">
    <location>
        <begin position="6"/>
        <end position="26"/>
    </location>
</feature>
<organism evidence="2 3">
    <name type="scientific">Paraburkholderia caballeronis</name>
    <dbReference type="NCBI Taxonomy" id="416943"/>
    <lineage>
        <taxon>Bacteria</taxon>
        <taxon>Pseudomonadati</taxon>
        <taxon>Pseudomonadota</taxon>
        <taxon>Betaproteobacteria</taxon>
        <taxon>Burkholderiales</taxon>
        <taxon>Burkholderiaceae</taxon>
        <taxon>Paraburkholderia</taxon>
    </lineage>
</organism>
<dbReference type="AlphaFoldDB" id="A0A1H7TFL9"/>
<keyword evidence="1" id="KW-1133">Transmembrane helix</keyword>
<gene>
    <name evidence="2" type="ORF">SAMN05192542_11538</name>
</gene>
<keyword evidence="1" id="KW-0812">Transmembrane</keyword>
<sequence length="59" mass="6294">MNIRLGNADIVLMIALALVISLLLAFRLRNASWRSIVLEAFAANAAAIAAVVTLEMLLA</sequence>
<accession>A0A1H7TFL9</accession>
<dbReference type="Proteomes" id="UP000199120">
    <property type="component" value="Unassembled WGS sequence"/>
</dbReference>
<evidence type="ECO:0000313" key="3">
    <source>
        <dbReference type="Proteomes" id="UP000199120"/>
    </source>
</evidence>
<name>A0A1H7TFL9_9BURK</name>
<dbReference type="RefSeq" id="WP_090542934.1">
    <property type="nucleotide sequence ID" value="NZ_FNSR01000001.1"/>
</dbReference>
<protein>
    <submittedName>
        <fullName evidence="2">Uncharacterized protein</fullName>
    </submittedName>
</protein>
<dbReference type="EMBL" id="FOAJ01000015">
    <property type="protein sequence ID" value="SEL83672.1"/>
    <property type="molecule type" value="Genomic_DNA"/>
</dbReference>
<reference evidence="3" key="1">
    <citation type="submission" date="2016-10" db="EMBL/GenBank/DDBJ databases">
        <authorList>
            <person name="Varghese N."/>
            <person name="Submissions S."/>
        </authorList>
    </citation>
    <scope>NUCLEOTIDE SEQUENCE [LARGE SCALE GENOMIC DNA]</scope>
    <source>
        <strain evidence="3">LMG 26416</strain>
    </source>
</reference>
<keyword evidence="1" id="KW-0472">Membrane</keyword>